<dbReference type="AlphaFoldDB" id="A0AAN8G2P5"/>
<dbReference type="Pfam" id="PF13638">
    <property type="entry name" value="PIN_4"/>
    <property type="match status" value="1"/>
</dbReference>
<proteinExistence type="predicted"/>
<dbReference type="Proteomes" id="UP001331761">
    <property type="component" value="Unassembled WGS sequence"/>
</dbReference>
<protein>
    <recommendedName>
        <fullName evidence="2">PIN domain-containing protein</fullName>
    </recommendedName>
</protein>
<comment type="caution">
    <text evidence="3">The sequence shown here is derived from an EMBL/GenBank/DDBJ whole genome shotgun (WGS) entry which is preliminary data.</text>
</comment>
<evidence type="ECO:0000313" key="3">
    <source>
        <dbReference type="EMBL" id="KAK5975383.1"/>
    </source>
</evidence>
<gene>
    <name evidence="3" type="ORF">GCK32_017048</name>
</gene>
<dbReference type="Gene3D" id="3.40.50.1010">
    <property type="entry name" value="5'-nuclease"/>
    <property type="match status" value="1"/>
</dbReference>
<dbReference type="InterPro" id="IPR002716">
    <property type="entry name" value="PIN_dom"/>
</dbReference>
<evidence type="ECO:0000313" key="4">
    <source>
        <dbReference type="Proteomes" id="UP001331761"/>
    </source>
</evidence>
<name>A0AAN8G2P5_TRICO</name>
<dbReference type="EMBL" id="WIXE01013111">
    <property type="protein sequence ID" value="KAK5975383.1"/>
    <property type="molecule type" value="Genomic_DNA"/>
</dbReference>
<reference evidence="3 4" key="1">
    <citation type="submission" date="2019-10" db="EMBL/GenBank/DDBJ databases">
        <title>Assembly and Annotation for the nematode Trichostrongylus colubriformis.</title>
        <authorList>
            <person name="Martin J."/>
        </authorList>
    </citation>
    <scope>NUCLEOTIDE SEQUENCE [LARGE SCALE GENOMIC DNA]</scope>
    <source>
        <strain evidence="3">G859</strain>
        <tissue evidence="3">Whole worm</tissue>
    </source>
</reference>
<organism evidence="3 4">
    <name type="scientific">Trichostrongylus colubriformis</name>
    <name type="common">Black scour worm</name>
    <dbReference type="NCBI Taxonomy" id="6319"/>
    <lineage>
        <taxon>Eukaryota</taxon>
        <taxon>Metazoa</taxon>
        <taxon>Ecdysozoa</taxon>
        <taxon>Nematoda</taxon>
        <taxon>Chromadorea</taxon>
        <taxon>Rhabditida</taxon>
        <taxon>Rhabditina</taxon>
        <taxon>Rhabditomorpha</taxon>
        <taxon>Strongyloidea</taxon>
        <taxon>Trichostrongylidae</taxon>
        <taxon>Trichostrongylus</taxon>
    </lineage>
</organism>
<evidence type="ECO:0000256" key="1">
    <source>
        <dbReference type="SAM" id="MobiDB-lite"/>
    </source>
</evidence>
<keyword evidence="4" id="KW-1185">Reference proteome</keyword>
<feature type="region of interest" description="Disordered" evidence="1">
    <location>
        <begin position="101"/>
        <end position="128"/>
    </location>
</feature>
<evidence type="ECO:0000259" key="2">
    <source>
        <dbReference type="Pfam" id="PF13638"/>
    </source>
</evidence>
<accession>A0AAN8G2P5</accession>
<feature type="domain" description="PIN" evidence="2">
    <location>
        <begin position="22"/>
        <end position="70"/>
    </location>
</feature>
<sequence>MQFENIFQSFAPVDGFVTSSTEDVNDDFILKCAYRMKTLLEAREECWETVFITNDQVLSLKAHANKIPCYNGKEAKAILMGDAPPTHKRTPDDTVAVVENPAKKATSTDEMRVSPSGSCSARTKRKDSIPVASERQLSHLSKKKIKELCSKNATNDTADMGEMTALIEFSKIWNGLVSLLRKRLKKCSTKERKDILRLREVVSW</sequence>